<reference evidence="16 17" key="1">
    <citation type="submission" date="2018-04" db="EMBL/GenBank/DDBJ databases">
        <title>The genome of golden apple snail Pomacea canaliculata provides insight into stress tolerance and invasive adaptation.</title>
        <authorList>
            <person name="Liu C."/>
            <person name="Liu B."/>
            <person name="Ren Y."/>
            <person name="Zhang Y."/>
            <person name="Wang H."/>
            <person name="Li S."/>
            <person name="Jiang F."/>
            <person name="Yin L."/>
            <person name="Zhang G."/>
            <person name="Qian W."/>
            <person name="Fan W."/>
        </authorList>
    </citation>
    <scope>NUCLEOTIDE SEQUENCE [LARGE SCALE GENOMIC DNA]</scope>
    <source>
        <strain evidence="16">SZHN2017</strain>
        <tissue evidence="16">Muscle</tissue>
    </source>
</reference>
<name>A0A2T7NNW6_POMCA</name>
<evidence type="ECO:0000256" key="12">
    <source>
        <dbReference type="ARBA" id="ARBA00023136"/>
    </source>
</evidence>
<comment type="subcellular location">
    <subcellularLocation>
        <location evidence="3">Membrane</location>
        <topology evidence="3">Single-pass membrane protein</topology>
    </subcellularLocation>
</comment>
<feature type="transmembrane region" description="Helical" evidence="15">
    <location>
        <begin position="12"/>
        <end position="33"/>
    </location>
</feature>
<accession>A0A2T7NNW6</accession>
<evidence type="ECO:0000256" key="8">
    <source>
        <dbReference type="ARBA" id="ARBA00022723"/>
    </source>
</evidence>
<dbReference type="GO" id="GO:0052834">
    <property type="term" value="F:inositol monophosphate phosphatase activity"/>
    <property type="evidence" value="ECO:0007669"/>
    <property type="project" value="UniProtKB-EC"/>
</dbReference>
<dbReference type="Gene3D" id="3.40.190.80">
    <property type="match status" value="1"/>
</dbReference>
<dbReference type="GO" id="GO:0005794">
    <property type="term" value="C:Golgi apparatus"/>
    <property type="evidence" value="ECO:0007669"/>
    <property type="project" value="UniProtKB-ARBA"/>
</dbReference>
<dbReference type="AlphaFoldDB" id="A0A2T7NNW6"/>
<evidence type="ECO:0000256" key="1">
    <source>
        <dbReference type="ARBA" id="ARBA00001033"/>
    </source>
</evidence>
<keyword evidence="7 15" id="KW-0812">Transmembrane</keyword>
<comment type="catalytic activity">
    <reaction evidence="1">
        <text>a myo-inositol phosphate + H2O = myo-inositol + phosphate</text>
        <dbReference type="Rhea" id="RHEA:24056"/>
        <dbReference type="ChEBI" id="CHEBI:15377"/>
        <dbReference type="ChEBI" id="CHEBI:17268"/>
        <dbReference type="ChEBI" id="CHEBI:43474"/>
        <dbReference type="ChEBI" id="CHEBI:84139"/>
        <dbReference type="EC" id="3.1.3.25"/>
    </reaction>
</comment>
<feature type="binding site" evidence="14">
    <location>
        <position position="153"/>
    </location>
    <ligand>
        <name>Mg(2+)</name>
        <dbReference type="ChEBI" id="CHEBI:18420"/>
        <label>1</label>
        <note>catalytic</note>
    </ligand>
</feature>
<feature type="binding site" evidence="14">
    <location>
        <position position="156"/>
    </location>
    <ligand>
        <name>Mg(2+)</name>
        <dbReference type="ChEBI" id="CHEBI:18420"/>
        <label>1</label>
        <note>catalytic</note>
    </ligand>
</feature>
<evidence type="ECO:0000256" key="7">
    <source>
        <dbReference type="ARBA" id="ARBA00022692"/>
    </source>
</evidence>
<dbReference type="GO" id="GO:0046872">
    <property type="term" value="F:metal ion binding"/>
    <property type="evidence" value="ECO:0007669"/>
    <property type="project" value="UniProtKB-KW"/>
</dbReference>
<dbReference type="FunFam" id="3.30.540.10:FF:000012">
    <property type="entry name" value="Blast:Putative inositol monophosphatase 3"/>
    <property type="match status" value="1"/>
</dbReference>
<sequence length="340" mass="37640">MAPANVRLNPVGIIIVVALGLCIFFYIFGLPQLSSDERVSMRELLSVSVDLAQRGGERVRQIAKEHNLQAKEKGKTKEGASEMLTDGDLESHRAIVYGFSKTFPGIRVISEEHETKPVDLRNIPETNKNLEEVLKYVSNDQLIPKSKIAVWIDPLDATQEYTEGLYDYVTTMVCVVVNGEPTIGVIHKPFSGETVWAWVDYGHSPSLKKASEVKPDEEHRKIIVSRSHAGPVETVAKKSFGEGTQVVPAGGAGYKTLEVIKGNVEAYVHVTLIKKWDICAGHAILKAVSGKMTTLQGHFITYLPDDDPQNKNGLLATIYNHYDYLEKLAPEMDTLTSKHS</sequence>
<comment type="caution">
    <text evidence="16">The sequence shown here is derived from an EMBL/GenBank/DDBJ whole genome shotgun (WGS) entry which is preliminary data.</text>
</comment>
<dbReference type="STRING" id="400727.A0A2T7NNW6"/>
<comment type="cofactor">
    <cofactor evidence="2 14">
        <name>Mg(2+)</name>
        <dbReference type="ChEBI" id="CHEBI:18420"/>
    </cofactor>
</comment>
<keyword evidence="8 14" id="KW-0479">Metal-binding</keyword>
<dbReference type="InterPro" id="IPR050725">
    <property type="entry name" value="CysQ/Inositol_MonoPase"/>
</dbReference>
<dbReference type="PANTHER" id="PTHR43028:SF4">
    <property type="entry name" value="INOSITOL MONOPHOSPHATASE 3"/>
    <property type="match status" value="1"/>
</dbReference>
<dbReference type="EC" id="3.1.3.25" evidence="6"/>
<keyword evidence="17" id="KW-1185">Reference proteome</keyword>
<keyword evidence="10 14" id="KW-0460">Magnesium</keyword>
<gene>
    <name evidence="16" type="ORF">C0Q70_16129</name>
</gene>
<evidence type="ECO:0000256" key="2">
    <source>
        <dbReference type="ARBA" id="ARBA00001946"/>
    </source>
</evidence>
<dbReference type="GO" id="GO:0016020">
    <property type="term" value="C:membrane"/>
    <property type="evidence" value="ECO:0007669"/>
    <property type="project" value="UniProtKB-SubCell"/>
</dbReference>
<dbReference type="SUPFAM" id="SSF56655">
    <property type="entry name" value="Carbohydrate phosphatase"/>
    <property type="match status" value="1"/>
</dbReference>
<dbReference type="Proteomes" id="UP000245119">
    <property type="component" value="Linkage Group LG10"/>
</dbReference>
<evidence type="ECO:0000256" key="3">
    <source>
        <dbReference type="ARBA" id="ARBA00004167"/>
    </source>
</evidence>
<proteinExistence type="inferred from homology"/>
<comment type="similarity">
    <text evidence="5">Belongs to the inositol monophosphatase superfamily.</text>
</comment>
<keyword evidence="12 15" id="KW-0472">Membrane</keyword>
<evidence type="ECO:0000256" key="13">
    <source>
        <dbReference type="ARBA" id="ARBA00042119"/>
    </source>
</evidence>
<evidence type="ECO:0000256" key="10">
    <source>
        <dbReference type="ARBA" id="ARBA00022842"/>
    </source>
</evidence>
<dbReference type="OrthoDB" id="74460at2759"/>
<feature type="binding site" evidence="14">
    <location>
        <position position="111"/>
    </location>
    <ligand>
        <name>Mg(2+)</name>
        <dbReference type="ChEBI" id="CHEBI:18420"/>
        <label>1</label>
        <note>catalytic</note>
    </ligand>
</feature>
<keyword evidence="11 15" id="KW-1133">Transmembrane helix</keyword>
<dbReference type="Pfam" id="PF00459">
    <property type="entry name" value="Inositol_P"/>
    <property type="match status" value="1"/>
</dbReference>
<evidence type="ECO:0000256" key="14">
    <source>
        <dbReference type="PIRSR" id="PIRSR600760-2"/>
    </source>
</evidence>
<dbReference type="EMBL" id="PZQS01000010">
    <property type="protein sequence ID" value="PVD22870.1"/>
    <property type="molecule type" value="Genomic_DNA"/>
</dbReference>
<evidence type="ECO:0000256" key="15">
    <source>
        <dbReference type="SAM" id="Phobius"/>
    </source>
</evidence>
<dbReference type="FunFam" id="3.40.190.80:FF:000007">
    <property type="entry name" value="Blast:Putative inositol monophosphatase 3"/>
    <property type="match status" value="1"/>
</dbReference>
<organism evidence="16 17">
    <name type="scientific">Pomacea canaliculata</name>
    <name type="common">Golden apple snail</name>
    <dbReference type="NCBI Taxonomy" id="400727"/>
    <lineage>
        <taxon>Eukaryota</taxon>
        <taxon>Metazoa</taxon>
        <taxon>Spiralia</taxon>
        <taxon>Lophotrochozoa</taxon>
        <taxon>Mollusca</taxon>
        <taxon>Gastropoda</taxon>
        <taxon>Caenogastropoda</taxon>
        <taxon>Architaenioglossa</taxon>
        <taxon>Ampullarioidea</taxon>
        <taxon>Ampullariidae</taxon>
        <taxon>Pomacea</taxon>
    </lineage>
</organism>
<dbReference type="GO" id="GO:0008254">
    <property type="term" value="F:3'-nucleotidase activity"/>
    <property type="evidence" value="ECO:0007669"/>
    <property type="project" value="TreeGrafter"/>
</dbReference>
<feature type="binding site" evidence="14">
    <location>
        <position position="155"/>
    </location>
    <ligand>
        <name>Mg(2+)</name>
        <dbReference type="ChEBI" id="CHEBI:18420"/>
        <label>1</label>
        <note>catalytic</note>
    </ligand>
</feature>
<evidence type="ECO:0000256" key="11">
    <source>
        <dbReference type="ARBA" id="ARBA00022989"/>
    </source>
</evidence>
<dbReference type="InterPro" id="IPR000760">
    <property type="entry name" value="Inositol_monophosphatase-like"/>
</dbReference>
<evidence type="ECO:0000313" key="16">
    <source>
        <dbReference type="EMBL" id="PVD22870.1"/>
    </source>
</evidence>
<evidence type="ECO:0000313" key="17">
    <source>
        <dbReference type="Proteomes" id="UP000245119"/>
    </source>
</evidence>
<comment type="pathway">
    <text evidence="4">Polyol metabolism; myo-inositol biosynthesis; myo-inositol from D-glucose 6-phosphate: step 2/2.</text>
</comment>
<evidence type="ECO:0000256" key="5">
    <source>
        <dbReference type="ARBA" id="ARBA00009759"/>
    </source>
</evidence>
<evidence type="ECO:0000256" key="6">
    <source>
        <dbReference type="ARBA" id="ARBA00013106"/>
    </source>
</evidence>
<dbReference type="Gene3D" id="3.30.540.10">
    <property type="entry name" value="Fructose-1,6-Bisphosphatase, subunit A, domain 1"/>
    <property type="match status" value="1"/>
</dbReference>
<feature type="binding site" evidence="14">
    <location>
        <position position="277"/>
    </location>
    <ligand>
        <name>Mg(2+)</name>
        <dbReference type="ChEBI" id="CHEBI:18420"/>
        <label>1</label>
        <note>catalytic</note>
    </ligand>
</feature>
<dbReference type="PANTHER" id="PTHR43028">
    <property type="entry name" value="3'(2'),5'-BISPHOSPHATE NUCLEOTIDASE 1"/>
    <property type="match status" value="1"/>
</dbReference>
<dbReference type="OMA" id="VKQVAWQ"/>
<evidence type="ECO:0000256" key="4">
    <source>
        <dbReference type="ARBA" id="ARBA00005152"/>
    </source>
</evidence>
<evidence type="ECO:0000256" key="9">
    <source>
        <dbReference type="ARBA" id="ARBA00022801"/>
    </source>
</evidence>
<dbReference type="CDD" id="cd01640">
    <property type="entry name" value="IPPase"/>
    <property type="match status" value="1"/>
</dbReference>
<keyword evidence="9" id="KW-0378">Hydrolase</keyword>
<protein>
    <recommendedName>
        <fullName evidence="6">inositol-phosphate phosphatase</fullName>
        <ecNumber evidence="6">3.1.3.25</ecNumber>
    </recommendedName>
    <alternativeName>
        <fullName evidence="13">Myo-inositol monophosphatase A3</fullName>
    </alternativeName>
</protein>